<dbReference type="GO" id="GO:0016787">
    <property type="term" value="F:hydrolase activity"/>
    <property type="evidence" value="ECO:0007669"/>
    <property type="project" value="InterPro"/>
</dbReference>
<accession>A0A382DAI2</accession>
<protein>
    <recommendedName>
        <fullName evidence="1">3-keto-alpha-glucoside-1,2-lyase/3-keto-2-hydroxy-glucal hydratase domain-containing protein</fullName>
    </recommendedName>
</protein>
<gene>
    <name evidence="2" type="ORF">METZ01_LOCUS187535</name>
</gene>
<dbReference type="InterPro" id="IPR010496">
    <property type="entry name" value="AL/BT2_dom"/>
</dbReference>
<dbReference type="Gene3D" id="2.60.120.560">
    <property type="entry name" value="Exo-inulinase, domain 1"/>
    <property type="match status" value="1"/>
</dbReference>
<evidence type="ECO:0000313" key="2">
    <source>
        <dbReference type="EMBL" id="SVB34681.1"/>
    </source>
</evidence>
<organism evidence="2">
    <name type="scientific">marine metagenome</name>
    <dbReference type="NCBI Taxonomy" id="408172"/>
    <lineage>
        <taxon>unclassified sequences</taxon>
        <taxon>metagenomes</taxon>
        <taxon>ecological metagenomes</taxon>
    </lineage>
</organism>
<feature type="non-terminal residue" evidence="2">
    <location>
        <position position="186"/>
    </location>
</feature>
<dbReference type="EMBL" id="UINC01038131">
    <property type="protein sequence ID" value="SVB34681.1"/>
    <property type="molecule type" value="Genomic_DNA"/>
</dbReference>
<evidence type="ECO:0000259" key="1">
    <source>
        <dbReference type="Pfam" id="PF06439"/>
    </source>
</evidence>
<name>A0A382DAI2_9ZZZZ</name>
<proteinExistence type="predicted"/>
<feature type="domain" description="3-keto-alpha-glucoside-1,2-lyase/3-keto-2-hydroxy-glucal hydratase" evidence="1">
    <location>
        <begin position="34"/>
        <end position="185"/>
    </location>
</feature>
<sequence length="186" mass="20378">MKLQIASLVIATLLCSLSVNAKAEKSSGSAKKDDWKILFDGKSLDHFRGYKKDKPDPGWKVDDGIIKFAGKGGDLMTKGKYQFFEMALEWNLPKGGNSGIIYRVAETKGPAYHTGPEIQILSSMKVGGKTDAGSCYALYAPKVSNLKPNGQWNSVRLVIKPGNHVEHHMNGEKVCSYQIGSDDWNA</sequence>
<dbReference type="AlphaFoldDB" id="A0A382DAI2"/>
<dbReference type="Pfam" id="PF06439">
    <property type="entry name" value="3keto-disac_hyd"/>
    <property type="match status" value="1"/>
</dbReference>
<reference evidence="2" key="1">
    <citation type="submission" date="2018-05" db="EMBL/GenBank/DDBJ databases">
        <authorList>
            <person name="Lanie J.A."/>
            <person name="Ng W.-L."/>
            <person name="Kazmierczak K.M."/>
            <person name="Andrzejewski T.M."/>
            <person name="Davidsen T.M."/>
            <person name="Wayne K.J."/>
            <person name="Tettelin H."/>
            <person name="Glass J.I."/>
            <person name="Rusch D."/>
            <person name="Podicherti R."/>
            <person name="Tsui H.-C.T."/>
            <person name="Winkler M.E."/>
        </authorList>
    </citation>
    <scope>NUCLEOTIDE SEQUENCE</scope>
</reference>